<organism evidence="2">
    <name type="scientific">Arundo donax</name>
    <name type="common">Giant reed</name>
    <name type="synonym">Donax arundinaceus</name>
    <dbReference type="NCBI Taxonomy" id="35708"/>
    <lineage>
        <taxon>Eukaryota</taxon>
        <taxon>Viridiplantae</taxon>
        <taxon>Streptophyta</taxon>
        <taxon>Embryophyta</taxon>
        <taxon>Tracheophyta</taxon>
        <taxon>Spermatophyta</taxon>
        <taxon>Magnoliopsida</taxon>
        <taxon>Liliopsida</taxon>
        <taxon>Poales</taxon>
        <taxon>Poaceae</taxon>
        <taxon>PACMAD clade</taxon>
        <taxon>Arundinoideae</taxon>
        <taxon>Arundineae</taxon>
        <taxon>Arundo</taxon>
    </lineage>
</organism>
<accession>A0A0A9H5A5</accession>
<evidence type="ECO:0000313" key="2">
    <source>
        <dbReference type="EMBL" id="JAE28048.1"/>
    </source>
</evidence>
<feature type="region of interest" description="Disordered" evidence="1">
    <location>
        <begin position="113"/>
        <end position="148"/>
    </location>
</feature>
<name>A0A0A9H5A5_ARUDO</name>
<dbReference type="EMBL" id="GBRH01169848">
    <property type="protein sequence ID" value="JAE28048.1"/>
    <property type="molecule type" value="Transcribed_RNA"/>
</dbReference>
<protein>
    <submittedName>
        <fullName evidence="2">Pco068646</fullName>
    </submittedName>
</protein>
<feature type="compositionally biased region" description="Low complexity" evidence="1">
    <location>
        <begin position="134"/>
        <end position="148"/>
    </location>
</feature>
<proteinExistence type="predicted"/>
<evidence type="ECO:0000256" key="1">
    <source>
        <dbReference type="SAM" id="MobiDB-lite"/>
    </source>
</evidence>
<sequence length="148" mass="16370">MNDGDNWTSHLQLLIGSFPHSIRNYNFGSTTAKKRNLILLTLGNTATTIATKNHILDRKNITHKLHNDQQNSKSTSKSTHCAINSPSCVLHATVHQHFHKQIARQKIDGSSAIPHVTISTRKEKQRLGLSELSGEAGRAPPGRTGPRR</sequence>
<reference evidence="2" key="2">
    <citation type="journal article" date="2015" name="Data Brief">
        <title>Shoot transcriptome of the giant reed, Arundo donax.</title>
        <authorList>
            <person name="Barrero R.A."/>
            <person name="Guerrero F.D."/>
            <person name="Moolhuijzen P."/>
            <person name="Goolsby J.A."/>
            <person name="Tidwell J."/>
            <person name="Bellgard S.E."/>
            <person name="Bellgard M.I."/>
        </authorList>
    </citation>
    <scope>NUCLEOTIDE SEQUENCE</scope>
    <source>
        <tissue evidence="2">Shoot tissue taken approximately 20 cm above the soil surface</tissue>
    </source>
</reference>
<reference evidence="2" key="1">
    <citation type="submission" date="2014-09" db="EMBL/GenBank/DDBJ databases">
        <authorList>
            <person name="Magalhaes I.L.F."/>
            <person name="Oliveira U."/>
            <person name="Santos F.R."/>
            <person name="Vidigal T.H.D.A."/>
            <person name="Brescovit A.D."/>
            <person name="Santos A.J."/>
        </authorList>
    </citation>
    <scope>NUCLEOTIDE SEQUENCE</scope>
    <source>
        <tissue evidence="2">Shoot tissue taken approximately 20 cm above the soil surface</tissue>
    </source>
</reference>
<dbReference type="AlphaFoldDB" id="A0A0A9H5A5"/>